<dbReference type="RefSeq" id="XP_003025942.1">
    <property type="nucleotide sequence ID" value="XM_003025896.1"/>
</dbReference>
<evidence type="ECO:0000313" key="1">
    <source>
        <dbReference type="EMBL" id="EFI91039.1"/>
    </source>
</evidence>
<keyword evidence="2" id="KW-1185">Reference proteome</keyword>
<dbReference type="GeneID" id="9588412"/>
<gene>
    <name evidence="1" type="ORF">SCHCODRAFT_114969</name>
</gene>
<dbReference type="EMBL" id="GL377321">
    <property type="protein sequence ID" value="EFI91039.1"/>
    <property type="molecule type" value="Genomic_DNA"/>
</dbReference>
<dbReference type="Proteomes" id="UP000007431">
    <property type="component" value="Unassembled WGS sequence"/>
</dbReference>
<name>D8QM99_SCHCM</name>
<dbReference type="AlphaFoldDB" id="D8QM99"/>
<feature type="non-terminal residue" evidence="1">
    <location>
        <position position="109"/>
    </location>
</feature>
<protein>
    <submittedName>
        <fullName evidence="1">Uncharacterized protein</fullName>
    </submittedName>
</protein>
<accession>D8QM99</accession>
<dbReference type="VEuPathDB" id="FungiDB:SCHCODRAFT_02574029"/>
<reference evidence="1 2" key="1">
    <citation type="journal article" date="2010" name="Nat. Biotechnol.">
        <title>Genome sequence of the model mushroom Schizophyllum commune.</title>
        <authorList>
            <person name="Ohm R.A."/>
            <person name="de Jong J.F."/>
            <person name="Lugones L.G."/>
            <person name="Aerts A."/>
            <person name="Kothe E."/>
            <person name="Stajich J.E."/>
            <person name="de Vries R.P."/>
            <person name="Record E."/>
            <person name="Levasseur A."/>
            <person name="Baker S.E."/>
            <person name="Bartholomew K.A."/>
            <person name="Coutinho P.M."/>
            <person name="Erdmann S."/>
            <person name="Fowler T.J."/>
            <person name="Gathman A.C."/>
            <person name="Lombard V."/>
            <person name="Henrissat B."/>
            <person name="Knabe N."/>
            <person name="Kuees U."/>
            <person name="Lilly W.W."/>
            <person name="Lindquist E."/>
            <person name="Lucas S."/>
            <person name="Magnuson J.K."/>
            <person name="Piumi F."/>
            <person name="Raudaskoski M."/>
            <person name="Salamov A."/>
            <person name="Schmutz J."/>
            <person name="Schwarze F.W.M.R."/>
            <person name="vanKuyk P.A."/>
            <person name="Horton J.S."/>
            <person name="Grigoriev I.V."/>
            <person name="Woesten H.A.B."/>
        </authorList>
    </citation>
    <scope>NUCLEOTIDE SEQUENCE [LARGE SCALE GENOMIC DNA]</scope>
    <source>
        <strain evidence="2">H4-8 / FGSC 9210</strain>
    </source>
</reference>
<evidence type="ECO:0000313" key="2">
    <source>
        <dbReference type="Proteomes" id="UP000007431"/>
    </source>
</evidence>
<proteinExistence type="predicted"/>
<dbReference type="InParanoid" id="D8QM99"/>
<sequence>MNSRTSIAAVSRFPLPFDLAPHLPFAFDLLSSPSTFSPRLRIAPSTSQHPLLLSAEFNSEFSPSSVFEFDLVASEQEYMDHTLGSVLARSTPHTILEACSYPYHLSLPS</sequence>
<dbReference type="KEGG" id="scm:SCHCO_02574029"/>
<dbReference type="HOGENOM" id="CLU_2185467_0_0_1"/>
<organism evidence="2">
    <name type="scientific">Schizophyllum commune (strain H4-8 / FGSC 9210)</name>
    <name type="common">Split gill fungus</name>
    <dbReference type="NCBI Taxonomy" id="578458"/>
    <lineage>
        <taxon>Eukaryota</taxon>
        <taxon>Fungi</taxon>
        <taxon>Dikarya</taxon>
        <taxon>Basidiomycota</taxon>
        <taxon>Agaricomycotina</taxon>
        <taxon>Agaricomycetes</taxon>
        <taxon>Agaricomycetidae</taxon>
        <taxon>Agaricales</taxon>
        <taxon>Schizophyllaceae</taxon>
        <taxon>Schizophyllum</taxon>
    </lineage>
</organism>